<protein>
    <submittedName>
        <fullName evidence="1">Uncharacterized protein</fullName>
    </submittedName>
</protein>
<reference evidence="1" key="1">
    <citation type="journal article" date="2015" name="Nature">
        <title>Complex archaea that bridge the gap between prokaryotes and eukaryotes.</title>
        <authorList>
            <person name="Spang A."/>
            <person name="Saw J.H."/>
            <person name="Jorgensen S.L."/>
            <person name="Zaremba-Niedzwiedzka K."/>
            <person name="Martijn J."/>
            <person name="Lind A.E."/>
            <person name="van Eijk R."/>
            <person name="Schleper C."/>
            <person name="Guy L."/>
            <person name="Ettema T.J."/>
        </authorList>
    </citation>
    <scope>NUCLEOTIDE SEQUENCE</scope>
</reference>
<organism evidence="1">
    <name type="scientific">marine sediment metagenome</name>
    <dbReference type="NCBI Taxonomy" id="412755"/>
    <lineage>
        <taxon>unclassified sequences</taxon>
        <taxon>metagenomes</taxon>
        <taxon>ecological metagenomes</taxon>
    </lineage>
</organism>
<dbReference type="EMBL" id="LAZR01038131">
    <property type="protein sequence ID" value="KKL20354.1"/>
    <property type="molecule type" value="Genomic_DNA"/>
</dbReference>
<evidence type="ECO:0000313" key="1">
    <source>
        <dbReference type="EMBL" id="KKL20354.1"/>
    </source>
</evidence>
<sequence>FGAYFYDNKLKCDLDLNTILRKLRQLELMEKSKS</sequence>
<dbReference type="AlphaFoldDB" id="A0A0F9BEK6"/>
<gene>
    <name evidence="1" type="ORF">LCGC14_2456270</name>
</gene>
<accession>A0A0F9BEK6</accession>
<feature type="non-terminal residue" evidence="1">
    <location>
        <position position="1"/>
    </location>
</feature>
<proteinExistence type="predicted"/>
<name>A0A0F9BEK6_9ZZZZ</name>
<comment type="caution">
    <text evidence="1">The sequence shown here is derived from an EMBL/GenBank/DDBJ whole genome shotgun (WGS) entry which is preliminary data.</text>
</comment>